<dbReference type="InterPro" id="IPR012341">
    <property type="entry name" value="6hp_glycosidase-like_sf"/>
</dbReference>
<name>A0A1M6L626_9FIRM</name>
<dbReference type="Proteomes" id="UP000184536">
    <property type="component" value="Unassembled WGS sequence"/>
</dbReference>
<dbReference type="InterPro" id="IPR033432">
    <property type="entry name" value="GH94_catalytic"/>
</dbReference>
<sequence>MKYGYFDDLQKEYVITEPRTPVAWINYIGTIDFGGFVDQTGGALLCKGDPALNRIIKYIPQLPGGEFKGETLYIRIGGASGYKIFSPFYVPTLDHYDRYECHVGLGYMKIISEFYGIETEVTIFVPLNGFCEIRDICITNLNKEPVQLDLIPVIEYTHFDALKQLTNADWVPQTMQSKIIEEAEGRKILTQYAFMNREHRVNYFTSNHPISSFESDRKKFLGNHGYGTWKSPESLNQDELSNYEALRGDNIGALMHHLGVLQSGDRKRVITQLGQTAKIDEAIKDIHKYRDPKSVDKALAALKQFWEDYLSKAVVNTPDAAMNRMLNIHNPRQCYITKNWARYLSLYQLGFGARGIGFRDSAQDAMGILGHAPEEGRELVEMLLHVQNRNGSAMHQLNPLTMEANAGDSREMEDRPKYYSDDHLWIVLAVCAYMKETGNMGFLSKKIPFYEKDREEKPLEWGTVLEHLRRAIEFTRQDLGAHGLPLLGFADWNDTVNLPYGAESVFTANLYGAALKEMTELMEYLGDAVSARKYHGYYQEMKQNVNQCCWDGAWYIRYFDDKGDKIGSKENDKGKIYVNAQSWSVISGFAPYDRAVKALISVNKLLNTTKGIKLSYPGYSGYEPEKGGITTYPPGAKENGGIFLHSNPWVIIAEAMLGNGNQAYTYYTQINPALKNNIIDEYECEPYCYPQNILGDEHPQFGLARNSWLSGTASWMYQSAVKYLLGIRPSYGGLIIDPCIPTDWQGFTVTRHFRNAVFNINVKNPEGISKGVKQIFLNGNEIEGQTIPIPDGGTIYDVEAIMG</sequence>
<keyword evidence="1" id="KW-0328">Glycosyltransferase</keyword>
<dbReference type="PANTHER" id="PTHR37469">
    <property type="entry name" value="CELLOBIONIC ACID PHOSPHORYLASE-RELATED"/>
    <property type="match status" value="1"/>
</dbReference>
<dbReference type="EMBL" id="FQZV01000034">
    <property type="protein sequence ID" value="SHJ66661.1"/>
    <property type="molecule type" value="Genomic_DNA"/>
</dbReference>
<keyword evidence="2" id="KW-0808">Transferase</keyword>
<dbReference type="GO" id="GO:0016757">
    <property type="term" value="F:glycosyltransferase activity"/>
    <property type="evidence" value="ECO:0007669"/>
    <property type="project" value="UniProtKB-KW"/>
</dbReference>
<dbReference type="Gene3D" id="2.70.98.40">
    <property type="entry name" value="Glycoside hydrolase, family 65, N-terminal domain"/>
    <property type="match status" value="1"/>
</dbReference>
<dbReference type="Gene3D" id="2.60.420.10">
    <property type="entry name" value="Maltose phosphorylase, domain 3"/>
    <property type="match status" value="1"/>
</dbReference>
<evidence type="ECO:0000313" key="5">
    <source>
        <dbReference type="EMBL" id="SHJ66661.1"/>
    </source>
</evidence>
<feature type="domain" description="Glycosyl hydrolase 94 supersandwich" evidence="3">
    <location>
        <begin position="11"/>
        <end position="292"/>
    </location>
</feature>
<dbReference type="Pfam" id="PF17167">
    <property type="entry name" value="Glyco_hydro_94"/>
    <property type="match status" value="1"/>
</dbReference>
<dbReference type="InterPro" id="IPR052047">
    <property type="entry name" value="GH94_Enzymes"/>
</dbReference>
<evidence type="ECO:0000259" key="3">
    <source>
        <dbReference type="Pfam" id="PF06165"/>
    </source>
</evidence>
<evidence type="ECO:0000313" key="6">
    <source>
        <dbReference type="Proteomes" id="UP000184536"/>
    </source>
</evidence>
<dbReference type="Gene3D" id="1.20.890.20">
    <property type="entry name" value="mpn423 like domain"/>
    <property type="match status" value="1"/>
</dbReference>
<dbReference type="Gene3D" id="1.50.10.10">
    <property type="match status" value="1"/>
</dbReference>
<organism evidence="5 6">
    <name type="scientific">Geosporobacter subterraneus DSM 17957</name>
    <dbReference type="NCBI Taxonomy" id="1121919"/>
    <lineage>
        <taxon>Bacteria</taxon>
        <taxon>Bacillati</taxon>
        <taxon>Bacillota</taxon>
        <taxon>Clostridia</taxon>
        <taxon>Peptostreptococcales</taxon>
        <taxon>Thermotaleaceae</taxon>
        <taxon>Geosporobacter</taxon>
    </lineage>
</organism>
<gene>
    <name evidence="5" type="ORF">SAMN02745975_02594</name>
</gene>
<evidence type="ECO:0000256" key="2">
    <source>
        <dbReference type="ARBA" id="ARBA00022679"/>
    </source>
</evidence>
<dbReference type="PANTHER" id="PTHR37469:SF2">
    <property type="entry name" value="CELLOBIONIC ACID PHOSPHORYLASE"/>
    <property type="match status" value="1"/>
</dbReference>
<evidence type="ECO:0000256" key="1">
    <source>
        <dbReference type="ARBA" id="ARBA00022676"/>
    </source>
</evidence>
<dbReference type="InterPro" id="IPR008928">
    <property type="entry name" value="6-hairpin_glycosidase_sf"/>
</dbReference>
<reference evidence="6" key="1">
    <citation type="submission" date="2016-11" db="EMBL/GenBank/DDBJ databases">
        <authorList>
            <person name="Varghese N."/>
            <person name="Submissions S."/>
        </authorList>
    </citation>
    <scope>NUCLEOTIDE SEQUENCE [LARGE SCALE GENOMIC DNA]</scope>
    <source>
        <strain evidence="6">DSM 17957</strain>
    </source>
</reference>
<proteinExistence type="predicted"/>
<dbReference type="GO" id="GO:0005975">
    <property type="term" value="P:carbohydrate metabolic process"/>
    <property type="evidence" value="ECO:0007669"/>
    <property type="project" value="InterPro"/>
</dbReference>
<keyword evidence="6" id="KW-1185">Reference proteome</keyword>
<dbReference type="SUPFAM" id="SSF74650">
    <property type="entry name" value="Galactose mutarotase-like"/>
    <property type="match status" value="1"/>
</dbReference>
<dbReference type="InterPro" id="IPR011013">
    <property type="entry name" value="Gal_mutarotase_sf_dom"/>
</dbReference>
<dbReference type="SUPFAM" id="SSF48208">
    <property type="entry name" value="Six-hairpin glycosidases"/>
    <property type="match status" value="1"/>
</dbReference>
<dbReference type="RefSeq" id="WP_110941687.1">
    <property type="nucleotide sequence ID" value="NZ_FQZV01000034.1"/>
</dbReference>
<dbReference type="OrthoDB" id="9769991at2"/>
<protein>
    <submittedName>
        <fullName evidence="5">Cellobiose phosphorylase</fullName>
    </submittedName>
</protein>
<dbReference type="InterPro" id="IPR037018">
    <property type="entry name" value="GH65_N"/>
</dbReference>
<accession>A0A1M6L626</accession>
<dbReference type="GO" id="GO:0030246">
    <property type="term" value="F:carbohydrate binding"/>
    <property type="evidence" value="ECO:0007669"/>
    <property type="project" value="InterPro"/>
</dbReference>
<dbReference type="AlphaFoldDB" id="A0A1M6L626"/>
<dbReference type="Pfam" id="PF06165">
    <property type="entry name" value="GH94_b-supersand"/>
    <property type="match status" value="1"/>
</dbReference>
<evidence type="ECO:0000259" key="4">
    <source>
        <dbReference type="Pfam" id="PF17167"/>
    </source>
</evidence>
<feature type="domain" description="Glycosyl hydrolase 94 catalytic" evidence="4">
    <location>
        <begin position="305"/>
        <end position="726"/>
    </location>
</feature>
<dbReference type="STRING" id="1121919.SAMN02745975_02594"/>
<dbReference type="InterPro" id="IPR010383">
    <property type="entry name" value="Glyco_hydrolase_94_b-supersand"/>
</dbReference>